<feature type="transmembrane region" description="Helical" evidence="1">
    <location>
        <begin position="6"/>
        <end position="29"/>
    </location>
</feature>
<dbReference type="InterPro" id="IPR043128">
    <property type="entry name" value="Rev_trsase/Diguanyl_cyclase"/>
</dbReference>
<keyword evidence="1" id="KW-0472">Membrane</keyword>
<accession>A0A1M7HT84</accession>
<dbReference type="OrthoDB" id="6181977at2"/>
<dbReference type="EMBL" id="FRCA01000007">
    <property type="protein sequence ID" value="SHM31675.1"/>
    <property type="molecule type" value="Genomic_DNA"/>
</dbReference>
<dbReference type="Gene3D" id="3.30.70.270">
    <property type="match status" value="1"/>
</dbReference>
<evidence type="ECO:0000313" key="5">
    <source>
        <dbReference type="Proteomes" id="UP000184123"/>
    </source>
</evidence>
<dbReference type="RefSeq" id="WP_073435704.1">
    <property type="nucleotide sequence ID" value="NZ_BJXU01000065.1"/>
</dbReference>
<dbReference type="EMBL" id="BJXU01000065">
    <property type="protein sequence ID" value="GEN23885.1"/>
    <property type="molecule type" value="Genomic_DNA"/>
</dbReference>
<reference evidence="4 5" key="1">
    <citation type="submission" date="2016-11" db="EMBL/GenBank/DDBJ databases">
        <authorList>
            <person name="Jaros S."/>
            <person name="Januszkiewicz K."/>
            <person name="Wedrychowicz H."/>
        </authorList>
    </citation>
    <scope>NUCLEOTIDE SEQUENCE [LARGE SCALE GENOMIC DNA]</scope>
    <source>
        <strain evidence="4 5">DSM 4740</strain>
    </source>
</reference>
<evidence type="ECO:0000256" key="1">
    <source>
        <dbReference type="SAM" id="Phobius"/>
    </source>
</evidence>
<name>A0A1M7HT84_9GAMM</name>
<feature type="transmembrane region" description="Helical" evidence="1">
    <location>
        <begin position="126"/>
        <end position="147"/>
    </location>
</feature>
<dbReference type="Pfam" id="PF00990">
    <property type="entry name" value="GGDEF"/>
    <property type="match status" value="1"/>
</dbReference>
<keyword evidence="6" id="KW-1185">Reference proteome</keyword>
<proteinExistence type="predicted"/>
<feature type="domain" description="GGDEF" evidence="2">
    <location>
        <begin position="190"/>
        <end position="309"/>
    </location>
</feature>
<dbReference type="STRING" id="44933.SAMN05660971_02670"/>
<dbReference type="AlphaFoldDB" id="A0A1M7HT84"/>
<reference evidence="3 6" key="2">
    <citation type="submission" date="2019-07" db="EMBL/GenBank/DDBJ databases">
        <title>Whole genome shotgun sequence of Halomonas cupida NBRC 102219.</title>
        <authorList>
            <person name="Hosoyama A."/>
            <person name="Uohara A."/>
            <person name="Ohji S."/>
            <person name="Ichikawa N."/>
        </authorList>
    </citation>
    <scope>NUCLEOTIDE SEQUENCE [LARGE SCALE GENOMIC DNA]</scope>
    <source>
        <strain evidence="3 6">NBRC 102219</strain>
    </source>
</reference>
<keyword evidence="1" id="KW-1133">Transmembrane helix</keyword>
<evidence type="ECO:0000259" key="2">
    <source>
        <dbReference type="PROSITE" id="PS50887"/>
    </source>
</evidence>
<evidence type="ECO:0000313" key="4">
    <source>
        <dbReference type="EMBL" id="SHM31675.1"/>
    </source>
</evidence>
<feature type="transmembrane region" description="Helical" evidence="1">
    <location>
        <begin position="89"/>
        <end position="120"/>
    </location>
</feature>
<dbReference type="InterPro" id="IPR000160">
    <property type="entry name" value="GGDEF_dom"/>
</dbReference>
<dbReference type="PROSITE" id="PS50887">
    <property type="entry name" value="GGDEF"/>
    <property type="match status" value="1"/>
</dbReference>
<dbReference type="SUPFAM" id="SSF55073">
    <property type="entry name" value="Nucleotide cyclase"/>
    <property type="match status" value="1"/>
</dbReference>
<sequence>MNEAPQWSVGLRAISDMIATLMLAGLALWHYLLGEYIEIILPAVLACVLLFAALADLRRKSAFTGWLLLMCGYLMAVDRLPDLVSYHDFWLGALVPLPLLLLPIGPALLLGIVMLPVWLISLHGGIAELIHALPYLTLFGTVSLTAWEHLRQRDLARATDPTDPDCDAINRTTLHERLSGEFDRALHLNQRLAVLILHLPQLDIASEQFGPRAQLAQLDLLCRAVRTHCRNHDFLGREGHADFWLVLPNTTESGALLVLRRLEQALDEVRLTDTGPLTLRTQLCALRSGENWDHFEQRLAIRTQSLTEA</sequence>
<dbReference type="Proteomes" id="UP000184123">
    <property type="component" value="Unassembled WGS sequence"/>
</dbReference>
<feature type="transmembrane region" description="Helical" evidence="1">
    <location>
        <begin position="61"/>
        <end position="77"/>
    </location>
</feature>
<dbReference type="InterPro" id="IPR029787">
    <property type="entry name" value="Nucleotide_cyclase"/>
</dbReference>
<organism evidence="4 5">
    <name type="scientific">Halomonas cupida</name>
    <dbReference type="NCBI Taxonomy" id="44933"/>
    <lineage>
        <taxon>Bacteria</taxon>
        <taxon>Pseudomonadati</taxon>
        <taxon>Pseudomonadota</taxon>
        <taxon>Gammaproteobacteria</taxon>
        <taxon>Oceanospirillales</taxon>
        <taxon>Halomonadaceae</taxon>
        <taxon>Halomonas</taxon>
    </lineage>
</organism>
<feature type="transmembrane region" description="Helical" evidence="1">
    <location>
        <begin position="36"/>
        <end position="55"/>
    </location>
</feature>
<keyword evidence="1" id="KW-0812">Transmembrane</keyword>
<dbReference type="Proteomes" id="UP000321726">
    <property type="component" value="Unassembled WGS sequence"/>
</dbReference>
<evidence type="ECO:0000313" key="3">
    <source>
        <dbReference type="EMBL" id="GEN23885.1"/>
    </source>
</evidence>
<evidence type="ECO:0000313" key="6">
    <source>
        <dbReference type="Proteomes" id="UP000321726"/>
    </source>
</evidence>
<protein>
    <submittedName>
        <fullName evidence="4">Diguanylate cyclase, GGDEF domain</fullName>
    </submittedName>
</protein>
<gene>
    <name evidence="3" type="ORF">HCU01_18340</name>
    <name evidence="4" type="ORF">SAMN05660971_02670</name>
</gene>